<dbReference type="Gene3D" id="2.60.40.10">
    <property type="entry name" value="Immunoglobulins"/>
    <property type="match status" value="1"/>
</dbReference>
<sequence length="417" mass="46122">MSVVGKVIFTSLSSVHGLERCQGLILINTGPFLSFKTYSTSINVLNNKHFSSHNAPVCNTNLRRVYGVGRLEAVRVLCELEADPPNLEFHWRFNVSERNLDITDFTSSGKESIATYVPHTDDEYGTLSCWATNEVGWQKEPCLFAIVPAGPPEALLNCTVVNHTENSIHVDCIEGYNGGLPQMFTIEVYDIELGKLRSNVTLAQPSFIIQGLPSNTALHLVVYASNGKGRSPIYTLAATTLQRAEKLTGMQGIIIIRPVLGLLIGVLVALVIIAIIIIVALRVKKRRKQKECQGVTGVSDKSQTPLKKDTDDMPDGEEKGPDIIPANIINRAYYTEDPKESSPSGSTITSRRWPETPPQQSIETSLTTSTYRKVHSEGIYKDTAFNRYGKRWKLLSSLKSLTESELFAVWAPCQDSH</sequence>
<feature type="domain" description="Fibronectin type-III" evidence="3">
    <location>
        <begin position="151"/>
        <end position="244"/>
    </location>
</feature>
<feature type="compositionally biased region" description="Polar residues" evidence="1">
    <location>
        <begin position="341"/>
        <end position="350"/>
    </location>
</feature>
<feature type="region of interest" description="Disordered" evidence="1">
    <location>
        <begin position="335"/>
        <end position="368"/>
    </location>
</feature>
<comment type="caution">
    <text evidence="4">The sequence shown here is derived from an EMBL/GenBank/DDBJ whole genome shotgun (WGS) entry which is preliminary data.</text>
</comment>
<keyword evidence="5" id="KW-1185">Reference proteome</keyword>
<dbReference type="PANTHER" id="PTHR23278">
    <property type="entry name" value="SIDESTEP PROTEIN"/>
    <property type="match status" value="1"/>
</dbReference>
<feature type="transmembrane region" description="Helical" evidence="2">
    <location>
        <begin position="259"/>
        <end position="281"/>
    </location>
</feature>
<dbReference type="EMBL" id="BMAV01021568">
    <property type="protein sequence ID" value="GFY75690.1"/>
    <property type="molecule type" value="Genomic_DNA"/>
</dbReference>
<evidence type="ECO:0000259" key="3">
    <source>
        <dbReference type="PROSITE" id="PS50853"/>
    </source>
</evidence>
<dbReference type="InterPro" id="IPR003961">
    <property type="entry name" value="FN3_dom"/>
</dbReference>
<name>A0A8X6YRG7_9ARAC</name>
<keyword evidence="2" id="KW-0472">Membrane</keyword>
<keyword evidence="2" id="KW-1133">Transmembrane helix</keyword>
<evidence type="ECO:0000256" key="1">
    <source>
        <dbReference type="SAM" id="MobiDB-lite"/>
    </source>
</evidence>
<organism evidence="4 5">
    <name type="scientific">Trichonephila inaurata madagascariensis</name>
    <dbReference type="NCBI Taxonomy" id="2747483"/>
    <lineage>
        <taxon>Eukaryota</taxon>
        <taxon>Metazoa</taxon>
        <taxon>Ecdysozoa</taxon>
        <taxon>Arthropoda</taxon>
        <taxon>Chelicerata</taxon>
        <taxon>Arachnida</taxon>
        <taxon>Araneae</taxon>
        <taxon>Araneomorphae</taxon>
        <taxon>Entelegynae</taxon>
        <taxon>Araneoidea</taxon>
        <taxon>Nephilidae</taxon>
        <taxon>Trichonephila</taxon>
        <taxon>Trichonephila inaurata</taxon>
    </lineage>
</organism>
<dbReference type="Proteomes" id="UP000886998">
    <property type="component" value="Unassembled WGS sequence"/>
</dbReference>
<dbReference type="InterPro" id="IPR036179">
    <property type="entry name" value="Ig-like_dom_sf"/>
</dbReference>
<reference evidence="4" key="1">
    <citation type="submission" date="2020-08" db="EMBL/GenBank/DDBJ databases">
        <title>Multicomponent nature underlies the extraordinary mechanical properties of spider dragline silk.</title>
        <authorList>
            <person name="Kono N."/>
            <person name="Nakamura H."/>
            <person name="Mori M."/>
            <person name="Yoshida Y."/>
            <person name="Ohtoshi R."/>
            <person name="Malay A.D."/>
            <person name="Moran D.A.P."/>
            <person name="Tomita M."/>
            <person name="Numata K."/>
            <person name="Arakawa K."/>
        </authorList>
    </citation>
    <scope>NUCLEOTIDE SEQUENCE</scope>
</reference>
<dbReference type="InterPro" id="IPR036116">
    <property type="entry name" value="FN3_sf"/>
</dbReference>
<dbReference type="PANTHER" id="PTHR23278:SF19">
    <property type="entry name" value="OBSCURIN"/>
    <property type="match status" value="1"/>
</dbReference>
<evidence type="ECO:0000313" key="4">
    <source>
        <dbReference type="EMBL" id="GFY75690.1"/>
    </source>
</evidence>
<gene>
    <name evidence="4" type="primary">NCL1_14504</name>
    <name evidence="4" type="ORF">TNIN_121371</name>
</gene>
<proteinExistence type="predicted"/>
<dbReference type="SUPFAM" id="SSF49265">
    <property type="entry name" value="Fibronectin type III"/>
    <property type="match status" value="1"/>
</dbReference>
<dbReference type="SUPFAM" id="SSF48726">
    <property type="entry name" value="Immunoglobulin"/>
    <property type="match status" value="1"/>
</dbReference>
<accession>A0A8X6YRG7</accession>
<feature type="compositionally biased region" description="Basic and acidic residues" evidence="1">
    <location>
        <begin position="306"/>
        <end position="321"/>
    </location>
</feature>
<feature type="region of interest" description="Disordered" evidence="1">
    <location>
        <begin position="292"/>
        <end position="321"/>
    </location>
</feature>
<dbReference type="InterPro" id="IPR013783">
    <property type="entry name" value="Ig-like_fold"/>
</dbReference>
<dbReference type="PROSITE" id="PS50853">
    <property type="entry name" value="FN3"/>
    <property type="match status" value="1"/>
</dbReference>
<protein>
    <submittedName>
        <fullName evidence="4">Fibronectin type-III domain-containing protein</fullName>
    </submittedName>
</protein>
<keyword evidence="2" id="KW-0812">Transmembrane</keyword>
<evidence type="ECO:0000256" key="2">
    <source>
        <dbReference type="SAM" id="Phobius"/>
    </source>
</evidence>
<dbReference type="AlphaFoldDB" id="A0A8X6YRG7"/>
<dbReference type="OrthoDB" id="10006996at2759"/>
<feature type="compositionally biased region" description="Polar residues" evidence="1">
    <location>
        <begin position="358"/>
        <end position="368"/>
    </location>
</feature>
<evidence type="ECO:0000313" key="5">
    <source>
        <dbReference type="Proteomes" id="UP000886998"/>
    </source>
</evidence>